<evidence type="ECO:0000259" key="1">
    <source>
        <dbReference type="PROSITE" id="PS50994"/>
    </source>
</evidence>
<proteinExistence type="predicted"/>
<reference evidence="3" key="1">
    <citation type="submission" date="2025-08" db="UniProtKB">
        <authorList>
            <consortium name="RefSeq"/>
        </authorList>
    </citation>
    <scope>IDENTIFICATION</scope>
    <source>
        <tissue evidence="3">Muscle</tissue>
    </source>
</reference>
<dbReference type="InterPro" id="IPR001584">
    <property type="entry name" value="Integrase_cat-core"/>
</dbReference>
<evidence type="ECO:0000313" key="2">
    <source>
        <dbReference type="Proteomes" id="UP000694941"/>
    </source>
</evidence>
<dbReference type="RefSeq" id="XP_013787974.1">
    <property type="nucleotide sequence ID" value="XM_013932520.1"/>
</dbReference>
<dbReference type="GeneID" id="106471894"/>
<dbReference type="PANTHER" id="PTHR37984">
    <property type="entry name" value="PROTEIN CBG26694"/>
    <property type="match status" value="1"/>
</dbReference>
<dbReference type="InterPro" id="IPR050951">
    <property type="entry name" value="Retrovirus_Pol_polyprotein"/>
</dbReference>
<evidence type="ECO:0000313" key="3">
    <source>
        <dbReference type="RefSeq" id="XP_013787974.1"/>
    </source>
</evidence>
<dbReference type="InterPro" id="IPR012337">
    <property type="entry name" value="RNaseH-like_sf"/>
</dbReference>
<dbReference type="PROSITE" id="PS50994">
    <property type="entry name" value="INTEGRASE"/>
    <property type="match status" value="1"/>
</dbReference>
<name>A0ABM1BST5_LIMPO</name>
<dbReference type="Gene3D" id="3.30.420.10">
    <property type="entry name" value="Ribonuclease H-like superfamily/Ribonuclease H"/>
    <property type="match status" value="1"/>
</dbReference>
<dbReference type="InterPro" id="IPR036397">
    <property type="entry name" value="RNaseH_sf"/>
</dbReference>
<keyword evidence="2" id="KW-1185">Reference proteome</keyword>
<dbReference type="PANTHER" id="PTHR37984:SF5">
    <property type="entry name" value="PROTEIN NYNRIN-LIKE"/>
    <property type="match status" value="1"/>
</dbReference>
<organism evidence="2 3">
    <name type="scientific">Limulus polyphemus</name>
    <name type="common">Atlantic horseshoe crab</name>
    <dbReference type="NCBI Taxonomy" id="6850"/>
    <lineage>
        <taxon>Eukaryota</taxon>
        <taxon>Metazoa</taxon>
        <taxon>Ecdysozoa</taxon>
        <taxon>Arthropoda</taxon>
        <taxon>Chelicerata</taxon>
        <taxon>Merostomata</taxon>
        <taxon>Xiphosura</taxon>
        <taxon>Limulidae</taxon>
        <taxon>Limulus</taxon>
    </lineage>
</organism>
<protein>
    <submittedName>
        <fullName evidence="3">Uncharacterized protein LOC106471894</fullName>
    </submittedName>
</protein>
<gene>
    <name evidence="3" type="primary">LOC106471894</name>
</gene>
<accession>A0ABM1BST5</accession>
<dbReference type="Proteomes" id="UP000694941">
    <property type="component" value="Unplaced"/>
</dbReference>
<dbReference type="SUPFAM" id="SSF53098">
    <property type="entry name" value="Ribonuclease H-like"/>
    <property type="match status" value="1"/>
</dbReference>
<feature type="domain" description="Integrase catalytic" evidence="1">
    <location>
        <begin position="2"/>
        <end position="187"/>
    </location>
</feature>
<sequence length="202" mass="23257">MSKTSPHFMNALLQRMYESNDTLLASSYGHITIMPTSYAGNKYVLVVADYLTRYPEAICLPDQKAATITKAFICNIVARYGIPQYLLADRNSISKLMKEVCELLCVKKIETTAYHPAANGLVERLNRTLLDTFSQYYEKDLKTWNEQISLLLLTYRSAENESYQECPFFLLLGRDVMLPMQYILAPRKVNYAVNYDYKAELI</sequence>